<accession>A0ABZ1BSZ2</accession>
<dbReference type="PANTHER" id="PTHR39162">
    <property type="entry name" value="GLL3345 PROTEIN"/>
    <property type="match status" value="1"/>
</dbReference>
<dbReference type="RefSeq" id="WP_324670304.1">
    <property type="nucleotide sequence ID" value="NZ_CP141614.1"/>
</dbReference>
<evidence type="ECO:0000256" key="1">
    <source>
        <dbReference type="SAM" id="MobiDB-lite"/>
    </source>
</evidence>
<gene>
    <name evidence="2" type="primary">ytfJ</name>
    <name evidence="2" type="ORF">VLY81_07020</name>
</gene>
<evidence type="ECO:0000313" key="3">
    <source>
        <dbReference type="Proteomes" id="UP001333102"/>
    </source>
</evidence>
<keyword evidence="3" id="KW-1185">Reference proteome</keyword>
<reference evidence="3" key="1">
    <citation type="submission" date="2023-12" db="EMBL/GenBank/DDBJ databases">
        <title>Novel isolates from deep terrestrial aquifers shed light on the physiology and ecology of the class Limnochordia.</title>
        <authorList>
            <person name="Karnachuk O.V."/>
            <person name="Lukina A.P."/>
            <person name="Avakyan M.R."/>
            <person name="Kadnikov V."/>
            <person name="Begmatov S."/>
            <person name="Beletsky A.V."/>
            <person name="Mardanov A.V."/>
            <person name="Ravin N.V."/>
        </authorList>
    </citation>
    <scope>NUCLEOTIDE SEQUENCE [LARGE SCALE GENOMIC DNA]</scope>
    <source>
        <strain evidence="3">LN</strain>
    </source>
</reference>
<dbReference type="Pfam" id="PF09579">
    <property type="entry name" value="Spore_YtfJ"/>
    <property type="match status" value="1"/>
</dbReference>
<dbReference type="PANTHER" id="PTHR39162:SF1">
    <property type="entry name" value="SPORULATION PROTEIN YTFJ"/>
    <property type="match status" value="1"/>
</dbReference>
<feature type="compositionally biased region" description="Basic and acidic residues" evidence="1">
    <location>
        <begin position="157"/>
        <end position="166"/>
    </location>
</feature>
<dbReference type="InterPro" id="IPR014229">
    <property type="entry name" value="Spore_YtfJ"/>
</dbReference>
<sequence length="185" mass="19213">MGASAQQQAHVSGGATHPIDALMRTAMESIKSMVDVNTILGVPVEAPDGTVIIPVSRVSFGFVAGGSEFEATERQGAFPFGGGSGAGVSLHPVAFLVVGQGQVRLLPVSERALYDRLLDMAPRVVEQLQRWAGLDGQAAATAQRDGAEGQGGAAQGARREDGDARRAQGPPSDEGRRSHVTLPFE</sequence>
<organism evidence="2 3">
    <name type="scientific">Geochorda subterranea</name>
    <dbReference type="NCBI Taxonomy" id="3109564"/>
    <lineage>
        <taxon>Bacteria</taxon>
        <taxon>Bacillati</taxon>
        <taxon>Bacillota</taxon>
        <taxon>Limnochordia</taxon>
        <taxon>Limnochordales</taxon>
        <taxon>Geochordaceae</taxon>
        <taxon>Geochorda</taxon>
    </lineage>
</organism>
<dbReference type="Proteomes" id="UP001333102">
    <property type="component" value="Chromosome"/>
</dbReference>
<feature type="region of interest" description="Disordered" evidence="1">
    <location>
        <begin position="139"/>
        <end position="185"/>
    </location>
</feature>
<dbReference type="NCBIfam" id="TIGR02874">
    <property type="entry name" value="spore_ytfJ"/>
    <property type="match status" value="1"/>
</dbReference>
<evidence type="ECO:0000313" key="2">
    <source>
        <dbReference type="EMBL" id="WRP15894.1"/>
    </source>
</evidence>
<proteinExistence type="predicted"/>
<name>A0ABZ1BSZ2_9FIRM</name>
<dbReference type="EMBL" id="CP141614">
    <property type="protein sequence ID" value="WRP15894.1"/>
    <property type="molecule type" value="Genomic_DNA"/>
</dbReference>
<protein>
    <submittedName>
        <fullName evidence="2">GerW family sporulation protein</fullName>
    </submittedName>
</protein>